<dbReference type="CDD" id="cd15482">
    <property type="entry name" value="Sialidase_non-viral"/>
    <property type="match status" value="1"/>
</dbReference>
<proteinExistence type="predicted"/>
<dbReference type="RefSeq" id="WP_246385407.1">
    <property type="nucleotide sequence ID" value="NZ_JACICY010000001.1"/>
</dbReference>
<dbReference type="Gene3D" id="2.115.10.20">
    <property type="entry name" value="Glycosyl hydrolase domain, family 43"/>
    <property type="match status" value="1"/>
</dbReference>
<dbReference type="Proteomes" id="UP000562395">
    <property type="component" value="Unassembled WGS sequence"/>
</dbReference>
<dbReference type="SUPFAM" id="SSF75005">
    <property type="entry name" value="Arabinanase/levansucrase/invertase"/>
    <property type="match status" value="1"/>
</dbReference>
<accession>A0A7W6EUN2</accession>
<sequence>MSQRRQLLKQLLAFGFWGIGGRPVAARRGDGQLGKRIVAVRRRADTLVQLPTIGDGYKMTWTADGRQLTVVNDGAGWIDPPDRFFKRSLWSLRGADPRGIAANLEEHYPNVDQSQEAEDAPHYHGHGLLAAQGRIYQFLSALDSAQDRPRHWKTAKLIYSDDNGRNWRNQDGTSPVHWENWGEQSSDSLAFFNEPDGCFSLLTMLQMGQDYRANRDGYVYVYGPNGNVDGRMNELMLFRVRIDQILNRKAYAFFAGRGPDGSPRWSGSLGDRRPVHIFPRSWVNHKNLFPGDLVVETWLPSVVFNEALNTYMMVSSGNGCAEDGTEFGKASYLGVWVSDTPWGPWRQVHEDKAWITGDDLQSRLYSPQIGPQWIAADGRSFWMVWCDLKGIRNMSGEPEQESQDSGEMADVEGTPEQRALAANKAMQASMPRYGFNAQLVELDVV</sequence>
<reference evidence="2 3" key="1">
    <citation type="submission" date="2020-08" db="EMBL/GenBank/DDBJ databases">
        <title>Genomic Encyclopedia of Type Strains, Phase IV (KMG-IV): sequencing the most valuable type-strain genomes for metagenomic binning, comparative biology and taxonomic classification.</title>
        <authorList>
            <person name="Goeker M."/>
        </authorList>
    </citation>
    <scope>NUCLEOTIDE SEQUENCE [LARGE SCALE GENOMIC DNA]</scope>
    <source>
        <strain evidence="2 3">DSM 14552</strain>
    </source>
</reference>
<dbReference type="EMBL" id="JACICY010000001">
    <property type="protein sequence ID" value="MBB3859306.1"/>
    <property type="molecule type" value="Genomic_DNA"/>
</dbReference>
<dbReference type="Pfam" id="PF13810">
    <property type="entry name" value="DUF4185"/>
    <property type="match status" value="1"/>
</dbReference>
<evidence type="ECO:0000313" key="3">
    <source>
        <dbReference type="Proteomes" id="UP000562395"/>
    </source>
</evidence>
<protein>
    <recommendedName>
        <fullName evidence="1">DUF4185 domain-containing protein</fullName>
    </recommendedName>
</protein>
<organism evidence="2 3">
    <name type="scientific">Novosphingobium hassiacum</name>
    <dbReference type="NCBI Taxonomy" id="173676"/>
    <lineage>
        <taxon>Bacteria</taxon>
        <taxon>Pseudomonadati</taxon>
        <taxon>Pseudomonadota</taxon>
        <taxon>Alphaproteobacteria</taxon>
        <taxon>Sphingomonadales</taxon>
        <taxon>Sphingomonadaceae</taxon>
        <taxon>Novosphingobium</taxon>
    </lineage>
</organism>
<keyword evidence="3" id="KW-1185">Reference proteome</keyword>
<gene>
    <name evidence="2" type="ORF">GGQ88_000546</name>
</gene>
<dbReference type="AlphaFoldDB" id="A0A7W6EUN2"/>
<evidence type="ECO:0000259" key="1">
    <source>
        <dbReference type="Pfam" id="PF13810"/>
    </source>
</evidence>
<dbReference type="InterPro" id="IPR023296">
    <property type="entry name" value="Glyco_hydro_beta-prop_sf"/>
</dbReference>
<feature type="domain" description="DUF4185" evidence="1">
    <location>
        <begin position="132"/>
        <end position="315"/>
    </location>
</feature>
<name>A0A7W6EUN2_9SPHN</name>
<comment type="caution">
    <text evidence="2">The sequence shown here is derived from an EMBL/GenBank/DDBJ whole genome shotgun (WGS) entry which is preliminary data.</text>
</comment>
<dbReference type="InterPro" id="IPR025442">
    <property type="entry name" value="DUF4185"/>
</dbReference>
<evidence type="ECO:0000313" key="2">
    <source>
        <dbReference type="EMBL" id="MBB3859306.1"/>
    </source>
</evidence>